<dbReference type="PANTHER" id="PTHR32060">
    <property type="entry name" value="TAIL-SPECIFIC PROTEASE"/>
    <property type="match status" value="1"/>
</dbReference>
<evidence type="ECO:0000259" key="6">
    <source>
        <dbReference type="PROSITE" id="PS50106"/>
    </source>
</evidence>
<dbReference type="Pfam" id="PF11818">
    <property type="entry name" value="DUF3340"/>
    <property type="match status" value="1"/>
</dbReference>
<dbReference type="CDD" id="cd07560">
    <property type="entry name" value="Peptidase_S41_CPP"/>
    <property type="match status" value="1"/>
</dbReference>
<evidence type="ECO:0000256" key="3">
    <source>
        <dbReference type="ARBA" id="ARBA00022801"/>
    </source>
</evidence>
<dbReference type="EMBL" id="JAVDXU010000003">
    <property type="protein sequence ID" value="MDR7271669.1"/>
    <property type="molecule type" value="Genomic_DNA"/>
</dbReference>
<dbReference type="Pfam" id="PF03572">
    <property type="entry name" value="Peptidase_S41"/>
    <property type="match status" value="1"/>
</dbReference>
<dbReference type="PROSITE" id="PS50106">
    <property type="entry name" value="PDZ"/>
    <property type="match status" value="1"/>
</dbReference>
<comment type="caution">
    <text evidence="7">The sequence shown here is derived from an EMBL/GenBank/DDBJ whole genome shotgun (WGS) entry which is preliminary data.</text>
</comment>
<dbReference type="EC" id="3.4.21.102" evidence="7"/>
<gene>
    <name evidence="7" type="ORF">J2X20_004337</name>
</gene>
<dbReference type="SUPFAM" id="SSF50156">
    <property type="entry name" value="PDZ domain-like"/>
    <property type="match status" value="1"/>
</dbReference>
<dbReference type="InterPro" id="IPR001478">
    <property type="entry name" value="PDZ"/>
</dbReference>
<dbReference type="NCBIfam" id="TIGR00225">
    <property type="entry name" value="prc"/>
    <property type="match status" value="1"/>
</dbReference>
<dbReference type="PANTHER" id="PTHR32060:SF22">
    <property type="entry name" value="CARBOXYL-TERMINAL-PROCESSING PEPTIDASE 3, CHLOROPLASTIC"/>
    <property type="match status" value="1"/>
</dbReference>
<sequence>MGQKLIGFVLAVAAALQGARADTELAYPPLLKPAVQEAKAARLAADLLSRYHYKAVPLDDALSGKVFDQYLKSLDPEKLYFLQSDIDRLAVDRNRLDDAILTEDLRAPFAIFNLYERRAVERMAFARSLLAKGFDFERNETLMIDRKDQPWPATEADSLELWRKRVKNDWLRLKLAGQDDAAIRKVLDKRYDNAARRLGKISSADAFQAFMNAYTTAIEPHTNYLGPRAAENFDIAMRLSLVGIGAVLTEIDGYITIRELVAGGPASVSGQLKVGDRIVGVGQGAAGPMEDVVGWRLDDTVALIRGTMASTVRLDVLPADGGPDASIKTVVLVRNTITVQDSAAKAKVYSVTTGEGKRLVGVITLPSFYEDVAAMQKGDKDYRSAARDVARLLLDLKAQKVEAVLMDLRNNGGGSLREAVELTGLFLGKVPVVQTRDAKGDITVAKNVDTGLAWSGPLGVLINRGSASASEIFAAAVQDYGRGLVIGEPSFGKGTVQTVASLDRIARNATPVFGDLKMTVAQFFRVNGGTTQLRGVTPDIRYPASGDEAQFGESSYGNALPWTRIKAADYASVGDISTQLPRLLAWHESRVRRDRDYQGLLEDVAKAQDLRKNNVISLNEGVRRKERAAQEKRLAAMLGGAETGTTPGTESALADDGLQFNERKLDKDLAARKTRDAVNDVLLNEAVNILSDSVALREGKSQMSASASATRPVVVKALLGKGSSDQ</sequence>
<dbReference type="SUPFAM" id="SSF52096">
    <property type="entry name" value="ClpP/crotonase"/>
    <property type="match status" value="1"/>
</dbReference>
<dbReference type="InterPro" id="IPR029045">
    <property type="entry name" value="ClpP/crotonase-like_dom_sf"/>
</dbReference>
<dbReference type="InterPro" id="IPR005151">
    <property type="entry name" value="Tail-specific_protease"/>
</dbReference>
<dbReference type="InterPro" id="IPR004447">
    <property type="entry name" value="Peptidase_S41A"/>
</dbReference>
<accession>A0ABU1YS40</accession>
<dbReference type="InterPro" id="IPR020992">
    <property type="entry name" value="Tail_Prtase_C"/>
</dbReference>
<dbReference type="Gene3D" id="3.90.226.10">
    <property type="entry name" value="2-enoyl-CoA Hydratase, Chain A, domain 1"/>
    <property type="match status" value="1"/>
</dbReference>
<dbReference type="Proteomes" id="UP001180453">
    <property type="component" value="Unassembled WGS sequence"/>
</dbReference>
<dbReference type="SMART" id="SM00228">
    <property type="entry name" value="PDZ"/>
    <property type="match status" value="1"/>
</dbReference>
<dbReference type="Pfam" id="PF17804">
    <property type="entry name" value="TSP_NTD"/>
    <property type="match status" value="1"/>
</dbReference>
<evidence type="ECO:0000313" key="8">
    <source>
        <dbReference type="Proteomes" id="UP001180453"/>
    </source>
</evidence>
<organism evidence="7 8">
    <name type="scientific">Roseateles saccharophilus</name>
    <name type="common">Pseudomonas saccharophila</name>
    <dbReference type="NCBI Taxonomy" id="304"/>
    <lineage>
        <taxon>Bacteria</taxon>
        <taxon>Pseudomonadati</taxon>
        <taxon>Pseudomonadota</taxon>
        <taxon>Betaproteobacteria</taxon>
        <taxon>Burkholderiales</taxon>
        <taxon>Sphaerotilaceae</taxon>
        <taxon>Roseateles</taxon>
    </lineage>
</organism>
<evidence type="ECO:0000256" key="4">
    <source>
        <dbReference type="ARBA" id="ARBA00022825"/>
    </source>
</evidence>
<reference evidence="7 8" key="1">
    <citation type="submission" date="2023-07" db="EMBL/GenBank/DDBJ databases">
        <title>Sorghum-associated microbial communities from plants grown in Nebraska, USA.</title>
        <authorList>
            <person name="Schachtman D."/>
        </authorList>
    </citation>
    <scope>NUCLEOTIDE SEQUENCE [LARGE SCALE GENOMIC DNA]</scope>
    <source>
        <strain evidence="7 8">BE314</strain>
    </source>
</reference>
<feature type="domain" description="PDZ" evidence="6">
    <location>
        <begin position="234"/>
        <end position="307"/>
    </location>
</feature>
<dbReference type="GO" id="GO:0006508">
    <property type="term" value="P:proteolysis"/>
    <property type="evidence" value="ECO:0007669"/>
    <property type="project" value="UniProtKB-KW"/>
</dbReference>
<protein>
    <submittedName>
        <fullName evidence="7">Carboxyl-terminal processing protease</fullName>
        <ecNumber evidence="7">3.4.21.102</ecNumber>
    </submittedName>
</protein>
<dbReference type="InterPro" id="IPR040573">
    <property type="entry name" value="TSP_N"/>
</dbReference>
<name>A0ABU1YS40_ROSSA</name>
<keyword evidence="2 5" id="KW-0645">Protease</keyword>
<keyword evidence="3 5" id="KW-0378">Hydrolase</keyword>
<dbReference type="Gene3D" id="2.30.42.10">
    <property type="match status" value="1"/>
</dbReference>
<evidence type="ECO:0000313" key="7">
    <source>
        <dbReference type="EMBL" id="MDR7271669.1"/>
    </source>
</evidence>
<keyword evidence="4 5" id="KW-0720">Serine protease</keyword>
<dbReference type="SMART" id="SM00245">
    <property type="entry name" value="TSPc"/>
    <property type="match status" value="1"/>
</dbReference>
<evidence type="ECO:0000256" key="1">
    <source>
        <dbReference type="ARBA" id="ARBA00009179"/>
    </source>
</evidence>
<dbReference type="Pfam" id="PF00595">
    <property type="entry name" value="PDZ"/>
    <property type="match status" value="1"/>
</dbReference>
<evidence type="ECO:0000256" key="5">
    <source>
        <dbReference type="RuleBase" id="RU004404"/>
    </source>
</evidence>
<dbReference type="GO" id="GO:0004252">
    <property type="term" value="F:serine-type endopeptidase activity"/>
    <property type="evidence" value="ECO:0007669"/>
    <property type="project" value="UniProtKB-EC"/>
</dbReference>
<comment type="similarity">
    <text evidence="1 5">Belongs to the peptidase S41A family.</text>
</comment>
<dbReference type="InterPro" id="IPR036034">
    <property type="entry name" value="PDZ_sf"/>
</dbReference>
<keyword evidence="8" id="KW-1185">Reference proteome</keyword>
<evidence type="ECO:0000256" key="2">
    <source>
        <dbReference type="ARBA" id="ARBA00022670"/>
    </source>
</evidence>
<proteinExistence type="inferred from homology"/>